<dbReference type="Pfam" id="PF01817">
    <property type="entry name" value="CM_2"/>
    <property type="match status" value="1"/>
</dbReference>
<keyword evidence="2" id="KW-0413">Isomerase</keyword>
<dbReference type="GO" id="GO:0009697">
    <property type="term" value="P:salicylic acid biosynthetic process"/>
    <property type="evidence" value="ECO:0007669"/>
    <property type="project" value="TreeGrafter"/>
</dbReference>
<dbReference type="EC" id="5.4.99.5" evidence="1"/>
<dbReference type="EMBL" id="CADDTS010000043">
    <property type="protein sequence ID" value="CAB1220645.1"/>
    <property type="molecule type" value="Genomic_DNA"/>
</dbReference>
<dbReference type="InterPro" id="IPR051331">
    <property type="entry name" value="Chorismate_mutase-related"/>
</dbReference>
<gene>
    <name evidence="4" type="primary">pchB</name>
    <name evidence="4" type="ORF">SFB21_2647</name>
</gene>
<dbReference type="GO" id="GO:0004106">
    <property type="term" value="F:chorismate mutase activity"/>
    <property type="evidence" value="ECO:0007669"/>
    <property type="project" value="UniProtKB-EC"/>
</dbReference>
<dbReference type="PANTHER" id="PTHR38041">
    <property type="entry name" value="CHORISMATE MUTASE"/>
    <property type="match status" value="1"/>
</dbReference>
<dbReference type="SUPFAM" id="SSF48600">
    <property type="entry name" value="Chorismate mutase II"/>
    <property type="match status" value="1"/>
</dbReference>
<dbReference type="GO" id="GO:0016829">
    <property type="term" value="F:lyase activity"/>
    <property type="evidence" value="ECO:0007669"/>
    <property type="project" value="UniProtKB-KW"/>
</dbReference>
<reference evidence="4 5" key="1">
    <citation type="submission" date="2020-02" db="EMBL/GenBank/DDBJ databases">
        <authorList>
            <person name="Chaudhuri R."/>
        </authorList>
    </citation>
    <scope>NUCLEOTIDE SEQUENCE [LARGE SCALE GENOMIC DNA]</scope>
    <source>
        <strain evidence="4">SFB21</strain>
    </source>
</reference>
<protein>
    <recommendedName>
        <fullName evidence="1">chorismate mutase</fullName>
        <ecNumber evidence="1">5.4.99.5</ecNumber>
    </recommendedName>
</protein>
<sequence>MKTQLTVNQSRMNKEKVESLEQARKHIDTIDEALIELIAARQFYVDQAVRFKRTAQDVQSPERTEDVIKKVRAAAEAQGVDPNLAEHLYREMIQHFIRRELKEIRP</sequence>
<dbReference type="GO" id="GO:0046417">
    <property type="term" value="P:chorismate metabolic process"/>
    <property type="evidence" value="ECO:0007669"/>
    <property type="project" value="InterPro"/>
</dbReference>
<feature type="domain" description="Chorismate mutase" evidence="3">
    <location>
        <begin position="14"/>
        <end position="104"/>
    </location>
</feature>
<dbReference type="AlphaFoldDB" id="A0A811GG88"/>
<evidence type="ECO:0000256" key="2">
    <source>
        <dbReference type="ARBA" id="ARBA00023235"/>
    </source>
</evidence>
<keyword evidence="4" id="KW-0456">Lyase</keyword>
<dbReference type="InterPro" id="IPR036263">
    <property type="entry name" value="Chorismate_II_sf"/>
</dbReference>
<accession>A0A811GG88</accession>
<organism evidence="4 5">
    <name type="scientific">Acinetobacter bouvetii</name>
    <dbReference type="NCBI Taxonomy" id="202951"/>
    <lineage>
        <taxon>Bacteria</taxon>
        <taxon>Pseudomonadati</taxon>
        <taxon>Pseudomonadota</taxon>
        <taxon>Gammaproteobacteria</taxon>
        <taxon>Moraxellales</taxon>
        <taxon>Moraxellaceae</taxon>
        <taxon>Acinetobacter</taxon>
    </lineage>
</organism>
<evidence type="ECO:0000259" key="3">
    <source>
        <dbReference type="PROSITE" id="PS51168"/>
    </source>
</evidence>
<dbReference type="InterPro" id="IPR002701">
    <property type="entry name" value="CM_II_prokaryot"/>
</dbReference>
<comment type="caution">
    <text evidence="4">The sequence shown here is derived from an EMBL/GenBank/DDBJ whole genome shotgun (WGS) entry which is preliminary data.</text>
</comment>
<evidence type="ECO:0000256" key="1">
    <source>
        <dbReference type="ARBA" id="ARBA00012404"/>
    </source>
</evidence>
<dbReference type="PANTHER" id="PTHR38041:SF1">
    <property type="entry name" value="CHORISMATE MUTASE"/>
    <property type="match status" value="1"/>
</dbReference>
<name>A0A811GG88_9GAMM</name>
<dbReference type="PROSITE" id="PS51168">
    <property type="entry name" value="CHORISMATE_MUT_2"/>
    <property type="match status" value="1"/>
</dbReference>
<dbReference type="SMART" id="SM00830">
    <property type="entry name" value="CM_2"/>
    <property type="match status" value="1"/>
</dbReference>
<keyword evidence="4" id="KW-0670">Pyruvate</keyword>
<dbReference type="Proteomes" id="UP000489961">
    <property type="component" value="Unassembled WGS sequence"/>
</dbReference>
<proteinExistence type="predicted"/>
<evidence type="ECO:0000313" key="4">
    <source>
        <dbReference type="EMBL" id="CAB1220645.1"/>
    </source>
</evidence>
<dbReference type="InterPro" id="IPR036979">
    <property type="entry name" value="CM_dom_sf"/>
</dbReference>
<evidence type="ECO:0000313" key="5">
    <source>
        <dbReference type="Proteomes" id="UP000489961"/>
    </source>
</evidence>
<dbReference type="Gene3D" id="1.20.59.10">
    <property type="entry name" value="Chorismate mutase"/>
    <property type="match status" value="1"/>
</dbReference>